<reference evidence="1 2" key="1">
    <citation type="submission" date="2016-12" db="EMBL/GenBank/DDBJ databases">
        <title>Domibacillus sp. SAB 38T whole genome sequencing.</title>
        <authorList>
            <person name="Verma A."/>
            <person name="Ojha A.K."/>
            <person name="Krishnamurthi S."/>
        </authorList>
    </citation>
    <scope>NUCLEOTIDE SEQUENCE [LARGE SCALE GENOMIC DNA]</scope>
    <source>
        <strain evidence="1 2">SAB 38</strain>
    </source>
</reference>
<evidence type="ECO:0008006" key="3">
    <source>
        <dbReference type="Google" id="ProtNLM"/>
    </source>
</evidence>
<dbReference type="Proteomes" id="UP000188613">
    <property type="component" value="Unassembled WGS sequence"/>
</dbReference>
<dbReference type="OrthoDB" id="147801at2"/>
<dbReference type="AlphaFoldDB" id="A0A1V2A450"/>
<evidence type="ECO:0000313" key="2">
    <source>
        <dbReference type="Proteomes" id="UP000188613"/>
    </source>
</evidence>
<organism evidence="1 2">
    <name type="scientific">Domibacillus epiphyticus</name>
    <dbReference type="NCBI Taxonomy" id="1714355"/>
    <lineage>
        <taxon>Bacteria</taxon>
        <taxon>Bacillati</taxon>
        <taxon>Bacillota</taxon>
        <taxon>Bacilli</taxon>
        <taxon>Bacillales</taxon>
        <taxon>Bacillaceae</taxon>
        <taxon>Domibacillus</taxon>
    </lineage>
</organism>
<dbReference type="Pfam" id="PF07849">
    <property type="entry name" value="DUF1641"/>
    <property type="match status" value="1"/>
</dbReference>
<comment type="caution">
    <text evidence="1">The sequence shown here is derived from an EMBL/GenBank/DDBJ whole genome shotgun (WGS) entry which is preliminary data.</text>
</comment>
<dbReference type="InterPro" id="IPR012440">
    <property type="entry name" value="DUF1641"/>
</dbReference>
<dbReference type="EMBL" id="MSFI01000031">
    <property type="protein sequence ID" value="OMP65761.1"/>
    <property type="molecule type" value="Genomic_DNA"/>
</dbReference>
<dbReference type="PANTHER" id="PTHR38433:SF1">
    <property type="entry name" value="DUF1641 DOMAIN-CONTAINING PROTEIN"/>
    <property type="match status" value="1"/>
</dbReference>
<keyword evidence="2" id="KW-1185">Reference proteome</keyword>
<dbReference type="STRING" id="1714355.BTO28_15975"/>
<gene>
    <name evidence="1" type="ORF">BTO28_15975</name>
</gene>
<dbReference type="PANTHER" id="PTHR38433">
    <property type="match status" value="1"/>
</dbReference>
<name>A0A1V2A450_9BACI</name>
<accession>A0A1V2A450</accession>
<evidence type="ECO:0000313" key="1">
    <source>
        <dbReference type="EMBL" id="OMP65761.1"/>
    </source>
</evidence>
<dbReference type="RefSeq" id="WP_076768122.1">
    <property type="nucleotide sequence ID" value="NZ_MSFI01000031.1"/>
</dbReference>
<proteinExistence type="predicted"/>
<protein>
    <recommendedName>
        <fullName evidence="3">DUF1641 domain-containing protein</fullName>
    </recommendedName>
</protein>
<sequence length="159" mass="17145">MAAPITSITKQVLTPEEQQQQKLAELQTLLADNDEAIQKILGIAGELNSIGILDAADSMIQAKEKIAHIALGQVSREPVTNLINHLMNASAVATRIDPELTTKLVGSMEKGINEGIDFLQTDQKTSVFDLAKSLKDPDINRAIGFGLHFLKGMGKGLNE</sequence>